<evidence type="ECO:0000313" key="1">
    <source>
        <dbReference type="EMBL" id="KAK9321779.1"/>
    </source>
</evidence>
<evidence type="ECO:0000313" key="2">
    <source>
        <dbReference type="Proteomes" id="UP001489719"/>
    </source>
</evidence>
<dbReference type="EMBL" id="MU970090">
    <property type="protein sequence ID" value="KAK9321779.1"/>
    <property type="molecule type" value="Genomic_DNA"/>
</dbReference>
<reference evidence="2" key="1">
    <citation type="journal article" date="2024" name="Front. Bioeng. Biotechnol.">
        <title>Genome-scale model development and genomic sequencing of the oleaginous clade Lipomyces.</title>
        <authorList>
            <person name="Czajka J.J."/>
            <person name="Han Y."/>
            <person name="Kim J."/>
            <person name="Mondo S.J."/>
            <person name="Hofstad B.A."/>
            <person name="Robles A."/>
            <person name="Haridas S."/>
            <person name="Riley R."/>
            <person name="LaButti K."/>
            <person name="Pangilinan J."/>
            <person name="Andreopoulos W."/>
            <person name="Lipzen A."/>
            <person name="Yan J."/>
            <person name="Wang M."/>
            <person name="Ng V."/>
            <person name="Grigoriev I.V."/>
            <person name="Spatafora J.W."/>
            <person name="Magnuson J.K."/>
            <person name="Baker S.E."/>
            <person name="Pomraning K.R."/>
        </authorList>
    </citation>
    <scope>NUCLEOTIDE SEQUENCE [LARGE SCALE GENOMIC DNA]</scope>
    <source>
        <strain evidence="2">CBS 10300</strain>
    </source>
</reference>
<keyword evidence="1" id="KW-0378">Hydrolase</keyword>
<keyword evidence="2" id="KW-1185">Reference proteome</keyword>
<sequence>MSQHSLDLEGGRLAPSLSDSSVALCFAHVSAQTSSGYTILADVSGRVPRGKMLAVMGPSGSGKTSLLDILARRNTTTVDGRIWLDGITPRDGKQIRNHVRYVQQEDALIGALTVRETLLFASKLGSSTSASRLTQATSLDHYQNVDSVIARLGLSDQANTKIGTPIQRGLSGGQKRRVSVGEKLVANVRGDDSDSAVVLVLDEITSGLDAVAAYEVVSRVKEFAAATGMIVVASIHQPSTATFTLFDSLMLLSQGKQVYFGPVNQVPDYFAKQGLVIPNNYNPAEYLLEITNTDFLATKKRSGSARPDISGVSDRDHVAELSRAWQVSEEAILLETALCTTALKEHFDGDLPANGSRLSLLAILRSTYVQTVILVHRALIKAYRDILAYGVRVIMYLCLAILMGTVWLRLTPNQTTIQSYFNAIFFGSAFMSFMTVAYIPAFLEDLATFKKESHENMYGPAAFLLSNVIVGLPFLFLITFLFSVVEYWMTGFRSGGTAFFRFVMWLFLDLVAAESLVVLISSIVPIFVAALAITAFSNGLWMAVGGFLVQPNVLNKFWYYTFYWINYQRYVFDGMIFNEVEERSFSCAWSSDTGCSGCMYAATEVQAGVCEISGKTTLDARGYGGNYTGLWVGLVIAIAIAMRFLTYAWLTFRARRVGK</sequence>
<name>A0ACC3TKW3_9ASCO</name>
<accession>A0ACC3TKW3</accession>
<protein>
    <submittedName>
        <fullName evidence="1">P-loop containing nucleoside triphosphate hydrolase protein</fullName>
    </submittedName>
</protein>
<comment type="caution">
    <text evidence="1">The sequence shown here is derived from an EMBL/GenBank/DDBJ whole genome shotgun (WGS) entry which is preliminary data.</text>
</comment>
<gene>
    <name evidence="1" type="ORF">V1517DRAFT_277247</name>
</gene>
<organism evidence="1 2">
    <name type="scientific">Lipomyces orientalis</name>
    <dbReference type="NCBI Taxonomy" id="1233043"/>
    <lineage>
        <taxon>Eukaryota</taxon>
        <taxon>Fungi</taxon>
        <taxon>Dikarya</taxon>
        <taxon>Ascomycota</taxon>
        <taxon>Saccharomycotina</taxon>
        <taxon>Lipomycetes</taxon>
        <taxon>Lipomycetales</taxon>
        <taxon>Lipomycetaceae</taxon>
        <taxon>Lipomyces</taxon>
    </lineage>
</organism>
<dbReference type="Proteomes" id="UP001489719">
    <property type="component" value="Unassembled WGS sequence"/>
</dbReference>
<proteinExistence type="predicted"/>